<dbReference type="GO" id="GO:0005992">
    <property type="term" value="P:trehalose biosynthetic process"/>
    <property type="evidence" value="ECO:0007669"/>
    <property type="project" value="InterPro"/>
</dbReference>
<organism evidence="3 4">
    <name type="scientific">Methylosinus trichosporium (strain ATCC 35070 / NCIMB 11131 / UNIQEM 75 / OB3b)</name>
    <dbReference type="NCBI Taxonomy" id="595536"/>
    <lineage>
        <taxon>Bacteria</taxon>
        <taxon>Pseudomonadati</taxon>
        <taxon>Pseudomonadota</taxon>
        <taxon>Alphaproteobacteria</taxon>
        <taxon>Hyphomicrobiales</taxon>
        <taxon>Methylocystaceae</taxon>
        <taxon>Methylosinus</taxon>
    </lineage>
</organism>
<comment type="similarity">
    <text evidence="1">Belongs to the glycosyltransferase 20 family.</text>
</comment>
<keyword evidence="2" id="KW-1133">Transmembrane helix</keyword>
<dbReference type="PANTHER" id="PTHR10788:SF106">
    <property type="entry name" value="BCDNA.GH08860"/>
    <property type="match status" value="1"/>
</dbReference>
<name>A0A2D2D5A7_METT3</name>
<evidence type="ECO:0000256" key="1">
    <source>
        <dbReference type="ARBA" id="ARBA00008799"/>
    </source>
</evidence>
<evidence type="ECO:0000313" key="3">
    <source>
        <dbReference type="EMBL" id="ATQ70208.1"/>
    </source>
</evidence>
<protein>
    <submittedName>
        <fullName evidence="3">Trehalose-6-phosphate synthase</fullName>
    </submittedName>
</protein>
<keyword evidence="4" id="KW-1185">Reference proteome</keyword>
<dbReference type="Pfam" id="PF00982">
    <property type="entry name" value="Glyco_transf_20"/>
    <property type="match status" value="1"/>
</dbReference>
<dbReference type="AlphaFoldDB" id="A0A2D2D5A7"/>
<gene>
    <name evidence="3" type="ORF">CQW49_03335</name>
</gene>
<feature type="transmembrane region" description="Helical" evidence="2">
    <location>
        <begin position="20"/>
        <end position="41"/>
    </location>
</feature>
<sequence>MLVAGRPEGKLLSSQMKEALRYGALSLAVIVGLTLAIVPFAHSLIEQWSRHDVEQRSRLVYNSIQGSVVRAMADDAWERLGSIFEGVAQDDRILAVGLCDEKGGLIEPTRLMPRTFSCEKVARSEAESFSNISSDGRRVLVGAFPIVDRAHKAYLIVLHDLSFIDARSGEAQTFFVAALAGVALTIMGVSAVFAAFLLRGWMGALRLAVEEARFGGPALSSRRERSALDKEIVKLLREAEVGRVPIETGQIEWSPATLQNLLREALPGAEVLIVSNREPYIHNRSDGGVVVQTPASGLVSALEPVIRACGGTWIAHGSGDADRETVDERDRIAVPPEAPAYSLRRIWISEEEQDGYYYGLANEGLWPLCHIAFVRPVFREADWRAYEKINERFAEAVAREAQTDDPIVLVQDYHFALAPRMIRERLPKATIIAFWHIPWPNAETFGICPWKERIIEGLLGCTILGFHTRFHCNNFFETVDRFVESRIDREHGTVTLGGHETFVRAYPISIDWPPKALAAQPSVEECRLQTRRSLGLASDVMLAVGIERFDYTKGILDRMKAVDLLLTLDPSLKGRFVFVQAAAPTRSRLPTYSRLQSEAQELAREINARHGDESYRPIRLVIRHHEPAEVFGLFRAADLCIVSSLHDGMNLVAKEFVASRDDEQGVLVLSSFTGASREMAEALIVNPYNIQEMAEAIGMALRIPANEQRERMRLMRQRVRERNVYRWAGQMLIDAARSRQQRRILDIAEKNQRR</sequence>
<keyword evidence="2" id="KW-0812">Transmembrane</keyword>
<dbReference type="GO" id="GO:0003825">
    <property type="term" value="F:alpha,alpha-trehalose-phosphate synthase (UDP-forming) activity"/>
    <property type="evidence" value="ECO:0007669"/>
    <property type="project" value="TreeGrafter"/>
</dbReference>
<dbReference type="RefSeq" id="WP_003610949.1">
    <property type="nucleotide sequence ID" value="NZ_ADVE02000001.1"/>
</dbReference>
<dbReference type="CDD" id="cd03788">
    <property type="entry name" value="GT20_TPS"/>
    <property type="match status" value="1"/>
</dbReference>
<evidence type="ECO:0000256" key="2">
    <source>
        <dbReference type="SAM" id="Phobius"/>
    </source>
</evidence>
<dbReference type="SUPFAM" id="SSF53756">
    <property type="entry name" value="UDP-Glycosyltransferase/glycogen phosphorylase"/>
    <property type="match status" value="1"/>
</dbReference>
<proteinExistence type="inferred from homology"/>
<dbReference type="Gene3D" id="3.40.50.2000">
    <property type="entry name" value="Glycogen Phosphorylase B"/>
    <property type="match status" value="2"/>
</dbReference>
<dbReference type="KEGG" id="mtw:CQW49_03335"/>
<dbReference type="InterPro" id="IPR001830">
    <property type="entry name" value="Glyco_trans_20"/>
</dbReference>
<evidence type="ECO:0000313" key="4">
    <source>
        <dbReference type="Proteomes" id="UP000230709"/>
    </source>
</evidence>
<dbReference type="EMBL" id="CP023737">
    <property type="protein sequence ID" value="ATQ70208.1"/>
    <property type="molecule type" value="Genomic_DNA"/>
</dbReference>
<accession>A0A2D2D5A7</accession>
<dbReference type="PANTHER" id="PTHR10788">
    <property type="entry name" value="TREHALOSE-6-PHOSPHATE SYNTHASE"/>
    <property type="match status" value="1"/>
</dbReference>
<dbReference type="Proteomes" id="UP000230709">
    <property type="component" value="Chromosome"/>
</dbReference>
<reference evidence="4" key="1">
    <citation type="submission" date="2017-10" db="EMBL/GenBank/DDBJ databases">
        <title>Completed PacBio SMRT sequence of Methylosinus trichosporium OB3b reveals presence of a third large plasmid.</title>
        <authorList>
            <person name="Charles T.C."/>
            <person name="Lynch M.D.J."/>
            <person name="Heil J.R."/>
            <person name="Cheng J."/>
        </authorList>
    </citation>
    <scope>NUCLEOTIDE SEQUENCE [LARGE SCALE GENOMIC DNA]</scope>
    <source>
        <strain evidence="4">OB3b</strain>
    </source>
</reference>
<keyword evidence="2" id="KW-0472">Membrane</keyword>
<dbReference type="STRING" id="595536.GCA_000178815_04493"/>
<feature type="transmembrane region" description="Helical" evidence="2">
    <location>
        <begin position="174"/>
        <end position="198"/>
    </location>
</feature>